<dbReference type="GO" id="GO:0006953">
    <property type="term" value="P:acute-phase response"/>
    <property type="evidence" value="ECO:0007669"/>
    <property type="project" value="UniProtKB-KW"/>
</dbReference>
<keyword evidence="8" id="KW-0325">Glycoprotein</keyword>
<dbReference type="InParanoid" id="F7DTZ6"/>
<dbReference type="FunFam" id="2.40.128.20:FF:000012">
    <property type="entry name" value="Alpha-1-acid glycoprotein 2"/>
    <property type="match status" value="1"/>
</dbReference>
<evidence type="ECO:0000256" key="1">
    <source>
        <dbReference type="ARBA" id="ARBA00004613"/>
    </source>
</evidence>
<dbReference type="InterPro" id="IPR012674">
    <property type="entry name" value="Calycin"/>
</dbReference>
<keyword evidence="13" id="KW-1185">Reference proteome</keyword>
<dbReference type="GO" id="GO:0005615">
    <property type="term" value="C:extracellular space"/>
    <property type="evidence" value="ECO:0000318"/>
    <property type="project" value="GO_Central"/>
</dbReference>
<reference evidence="12 13" key="1">
    <citation type="journal article" date="2007" name="Nature">
        <title>Genome of the marsupial Monodelphis domestica reveals innovation in non-coding sequences.</title>
        <authorList>
            <person name="Mikkelsen T.S."/>
            <person name="Wakefield M.J."/>
            <person name="Aken B."/>
            <person name="Amemiya C.T."/>
            <person name="Chang J.L."/>
            <person name="Duke S."/>
            <person name="Garber M."/>
            <person name="Gentles A.J."/>
            <person name="Goodstadt L."/>
            <person name="Heger A."/>
            <person name="Jurka J."/>
            <person name="Kamal M."/>
            <person name="Mauceli E."/>
            <person name="Searle S.M."/>
            <person name="Sharpe T."/>
            <person name="Baker M.L."/>
            <person name="Batzer M.A."/>
            <person name="Benos P.V."/>
            <person name="Belov K."/>
            <person name="Clamp M."/>
            <person name="Cook A."/>
            <person name="Cuff J."/>
            <person name="Das R."/>
            <person name="Davidow L."/>
            <person name="Deakin J.E."/>
            <person name="Fazzari M.J."/>
            <person name="Glass J.L."/>
            <person name="Grabherr M."/>
            <person name="Greally J.M."/>
            <person name="Gu W."/>
            <person name="Hore T.A."/>
            <person name="Huttley G.A."/>
            <person name="Kleber M."/>
            <person name="Jirtle R.L."/>
            <person name="Koina E."/>
            <person name="Lee J.T."/>
            <person name="Mahony S."/>
            <person name="Marra M.A."/>
            <person name="Miller R.D."/>
            <person name="Nicholls R.D."/>
            <person name="Oda M."/>
            <person name="Papenfuss A.T."/>
            <person name="Parra Z.E."/>
            <person name="Pollock D.D."/>
            <person name="Ray D.A."/>
            <person name="Schein J.E."/>
            <person name="Speed T.P."/>
            <person name="Thompson K."/>
            <person name="VandeBerg J.L."/>
            <person name="Wade C.M."/>
            <person name="Walker J.A."/>
            <person name="Waters P.D."/>
            <person name="Webber C."/>
            <person name="Weidman J.R."/>
            <person name="Xie X."/>
            <person name="Zody M.C."/>
            <person name="Baldwin J."/>
            <person name="Abdouelleil A."/>
            <person name="Abdulkadir J."/>
            <person name="Abebe A."/>
            <person name="Abera B."/>
            <person name="Abreu J."/>
            <person name="Acer S.C."/>
            <person name="Aftuck L."/>
            <person name="Alexander A."/>
            <person name="An P."/>
            <person name="Anderson E."/>
            <person name="Anderson S."/>
            <person name="Arachi H."/>
            <person name="Azer M."/>
            <person name="Bachantsang P."/>
            <person name="Barry A."/>
            <person name="Bayul T."/>
            <person name="Berlin A."/>
            <person name="Bessette D."/>
            <person name="Bloom T."/>
            <person name="Bloom T."/>
            <person name="Boguslavskiy L."/>
            <person name="Bonnet C."/>
            <person name="Boukhgalter B."/>
            <person name="Bourzgui I."/>
            <person name="Brown A."/>
            <person name="Cahill P."/>
            <person name="Channer S."/>
            <person name="Cheshatsang Y."/>
            <person name="Chuda L."/>
            <person name="Citroen M."/>
            <person name="Collymore A."/>
            <person name="Cooke P."/>
            <person name="Costello M."/>
            <person name="D'Aco K."/>
            <person name="Daza R."/>
            <person name="De Haan G."/>
            <person name="DeGray S."/>
            <person name="DeMaso C."/>
            <person name="Dhargay N."/>
            <person name="Dooley K."/>
            <person name="Dooley E."/>
            <person name="Doricent M."/>
            <person name="Dorje P."/>
            <person name="Dorjee K."/>
            <person name="Dupes A."/>
            <person name="Elong R."/>
            <person name="Falk J."/>
            <person name="Farina A."/>
            <person name="Faro S."/>
            <person name="Ferguson D."/>
            <person name="Fisher S."/>
            <person name="Foley C.D."/>
            <person name="Franke A."/>
            <person name="Friedrich D."/>
            <person name="Gadbois L."/>
            <person name="Gearin G."/>
            <person name="Gearin C.R."/>
            <person name="Giannoukos G."/>
            <person name="Goode T."/>
            <person name="Graham J."/>
            <person name="Grandbois E."/>
            <person name="Grewal S."/>
            <person name="Gyaltsen K."/>
            <person name="Hafez N."/>
            <person name="Hagos B."/>
            <person name="Hall J."/>
            <person name="Henson C."/>
            <person name="Hollinger A."/>
            <person name="Honan T."/>
            <person name="Huard M.D."/>
            <person name="Hughes L."/>
            <person name="Hurhula B."/>
            <person name="Husby M.E."/>
            <person name="Kamat A."/>
            <person name="Kanga B."/>
            <person name="Kashin S."/>
            <person name="Khazanovich D."/>
            <person name="Kisner P."/>
            <person name="Lance K."/>
            <person name="Lara M."/>
            <person name="Lee W."/>
            <person name="Lennon N."/>
            <person name="Letendre F."/>
            <person name="LeVine R."/>
            <person name="Lipovsky A."/>
            <person name="Liu X."/>
            <person name="Liu J."/>
            <person name="Liu S."/>
            <person name="Lokyitsang T."/>
            <person name="Lokyitsang Y."/>
            <person name="Lubonja R."/>
            <person name="Lui A."/>
            <person name="MacDonald P."/>
            <person name="Magnisalis V."/>
            <person name="Maru K."/>
            <person name="Matthews C."/>
            <person name="McCusker W."/>
            <person name="McDonough S."/>
            <person name="Mehta T."/>
            <person name="Meldrim J."/>
            <person name="Meneus L."/>
            <person name="Mihai O."/>
            <person name="Mihalev A."/>
            <person name="Mihova T."/>
            <person name="Mittelman R."/>
            <person name="Mlenga V."/>
            <person name="Montmayeur A."/>
            <person name="Mulrain L."/>
            <person name="Navidi A."/>
            <person name="Naylor J."/>
            <person name="Negash T."/>
            <person name="Nguyen T."/>
            <person name="Nguyen N."/>
            <person name="Nicol R."/>
            <person name="Norbu C."/>
            <person name="Norbu N."/>
            <person name="Novod N."/>
            <person name="O'Neill B."/>
            <person name="Osman S."/>
            <person name="Markiewicz E."/>
            <person name="Oyono O.L."/>
            <person name="Patti C."/>
            <person name="Phunkhang P."/>
            <person name="Pierre F."/>
            <person name="Priest M."/>
            <person name="Raghuraman S."/>
            <person name="Rege F."/>
            <person name="Reyes R."/>
            <person name="Rise C."/>
            <person name="Rogov P."/>
            <person name="Ross K."/>
            <person name="Ryan E."/>
            <person name="Settipalli S."/>
            <person name="Shea T."/>
            <person name="Sherpa N."/>
            <person name="Shi L."/>
            <person name="Shih D."/>
            <person name="Sparrow T."/>
            <person name="Spaulding J."/>
            <person name="Stalker J."/>
            <person name="Stange-Thomann N."/>
            <person name="Stavropoulos S."/>
            <person name="Stone C."/>
            <person name="Strader C."/>
            <person name="Tesfaye S."/>
            <person name="Thomson T."/>
            <person name="Thoulutsang Y."/>
            <person name="Thoulutsang D."/>
            <person name="Topham K."/>
            <person name="Topping I."/>
            <person name="Tsamla T."/>
            <person name="Vassiliev H."/>
            <person name="Vo A."/>
            <person name="Wangchuk T."/>
            <person name="Wangdi T."/>
            <person name="Weiand M."/>
            <person name="Wilkinson J."/>
            <person name="Wilson A."/>
            <person name="Yadav S."/>
            <person name="Young G."/>
            <person name="Yu Q."/>
            <person name="Zembek L."/>
            <person name="Zhong D."/>
            <person name="Zimmer A."/>
            <person name="Zwirko Z."/>
            <person name="Jaffe D.B."/>
            <person name="Alvarez P."/>
            <person name="Brockman W."/>
            <person name="Butler J."/>
            <person name="Chin C."/>
            <person name="Gnerre S."/>
            <person name="MacCallum I."/>
            <person name="Graves J.A."/>
            <person name="Ponting C.P."/>
            <person name="Breen M."/>
            <person name="Samollow P.B."/>
            <person name="Lander E.S."/>
            <person name="Lindblad-Toh K."/>
        </authorList>
    </citation>
    <scope>NUCLEOTIDE SEQUENCE [LARGE SCALE GENOMIC DNA]</scope>
</reference>
<evidence type="ECO:0000259" key="11">
    <source>
        <dbReference type="Pfam" id="PF00061"/>
    </source>
</evidence>
<comment type="subcellular location">
    <subcellularLocation>
        <location evidence="1">Secreted</location>
    </subcellularLocation>
</comment>
<keyword evidence="6 10" id="KW-0732">Signal</keyword>
<dbReference type="PANTHER" id="PTHR11967:SF2">
    <property type="entry name" value="ALPHA-1-ACID GLYCOPROTEIN 1"/>
    <property type="match status" value="1"/>
</dbReference>
<dbReference type="Bgee" id="ENSMODG00000003862">
    <property type="expression patterns" value="Expressed in liver and 17 other cell types or tissues"/>
</dbReference>
<dbReference type="eggNOG" id="ENOG502S0Q2">
    <property type="taxonomic scope" value="Eukaryota"/>
</dbReference>
<proteinExistence type="inferred from homology"/>
<keyword evidence="7" id="KW-1015">Disulfide bond</keyword>
<dbReference type="InterPro" id="IPR001500">
    <property type="entry name" value="A1A_glycop"/>
</dbReference>
<dbReference type="Ensembl" id="ENSMODT00000004829.3">
    <property type="protein sequence ID" value="ENSMODP00000004728.2"/>
    <property type="gene ID" value="ENSMODG00000003862.3"/>
</dbReference>
<feature type="chain" id="PRO_5003356573" evidence="10">
    <location>
        <begin position="19"/>
        <end position="208"/>
    </location>
</feature>
<reference evidence="12" key="3">
    <citation type="submission" date="2025-09" db="UniProtKB">
        <authorList>
            <consortium name="Ensembl"/>
        </authorList>
    </citation>
    <scope>IDENTIFICATION</scope>
</reference>
<dbReference type="Proteomes" id="UP000002280">
    <property type="component" value="Chromosome 1"/>
</dbReference>
<evidence type="ECO:0000256" key="3">
    <source>
        <dbReference type="ARBA" id="ARBA00022448"/>
    </source>
</evidence>
<feature type="signal peptide" evidence="10">
    <location>
        <begin position="1"/>
        <end position="18"/>
    </location>
</feature>
<evidence type="ECO:0000256" key="9">
    <source>
        <dbReference type="SAM" id="MobiDB-lite"/>
    </source>
</evidence>
<dbReference type="KEGG" id="mdo:100009774"/>
<protein>
    <submittedName>
        <fullName evidence="12">Orosomucoid 1</fullName>
    </submittedName>
</protein>
<dbReference type="HOGENOM" id="CLU_117688_0_0_1"/>
<dbReference type="AlphaFoldDB" id="F7DTZ6"/>
<dbReference type="Gene3D" id="2.40.128.20">
    <property type="match status" value="1"/>
</dbReference>
<keyword evidence="3" id="KW-0813">Transport</keyword>
<dbReference type="SUPFAM" id="SSF50814">
    <property type="entry name" value="Lipocalins"/>
    <property type="match status" value="1"/>
</dbReference>
<dbReference type="CDD" id="cd19451">
    <property type="entry name" value="lipocalin_AGP-like"/>
    <property type="match status" value="1"/>
</dbReference>
<accession>F7DTZ6</accession>
<feature type="domain" description="Lipocalin/cytosolic fatty-acid binding" evidence="11">
    <location>
        <begin position="40"/>
        <end position="179"/>
    </location>
</feature>
<dbReference type="InterPro" id="IPR000566">
    <property type="entry name" value="Lipocln_cytosolic_FA-bd_dom"/>
</dbReference>
<dbReference type="PANTHER" id="PTHR11967">
    <property type="entry name" value="ALPHA-1-ACID GLYCOPROTEIN"/>
    <property type="match status" value="1"/>
</dbReference>
<evidence type="ECO:0000256" key="4">
    <source>
        <dbReference type="ARBA" id="ARBA00022486"/>
    </source>
</evidence>
<dbReference type="OrthoDB" id="9448848at2759"/>
<dbReference type="GO" id="GO:0002682">
    <property type="term" value="P:regulation of immune system process"/>
    <property type="evidence" value="ECO:0007669"/>
    <property type="project" value="InterPro"/>
</dbReference>
<comment type="similarity">
    <text evidence="2">Belongs to the calycin superfamily. Lipocalin family.</text>
</comment>
<dbReference type="OMA" id="KTFMLAF"/>
<dbReference type="CTD" id="5004"/>
<evidence type="ECO:0000256" key="7">
    <source>
        <dbReference type="ARBA" id="ARBA00023157"/>
    </source>
</evidence>
<dbReference type="GeneID" id="100009774"/>
<reference evidence="12" key="2">
    <citation type="submission" date="2025-08" db="UniProtKB">
        <authorList>
            <consortium name="Ensembl"/>
        </authorList>
    </citation>
    <scope>IDENTIFICATION</scope>
</reference>
<dbReference type="PRINTS" id="PR00708">
    <property type="entry name" value="A1AGLPROTEIN"/>
</dbReference>
<keyword evidence="5" id="KW-0964">Secreted</keyword>
<name>F7DTZ6_MONDO</name>
<organism evidence="12 13">
    <name type="scientific">Monodelphis domestica</name>
    <name type="common">Gray short-tailed opossum</name>
    <dbReference type="NCBI Taxonomy" id="13616"/>
    <lineage>
        <taxon>Eukaryota</taxon>
        <taxon>Metazoa</taxon>
        <taxon>Chordata</taxon>
        <taxon>Craniata</taxon>
        <taxon>Vertebrata</taxon>
        <taxon>Euteleostomi</taxon>
        <taxon>Mammalia</taxon>
        <taxon>Metatheria</taxon>
        <taxon>Didelphimorphia</taxon>
        <taxon>Didelphidae</taxon>
        <taxon>Monodelphis</taxon>
    </lineage>
</organism>
<keyword evidence="4" id="KW-0011">Acute phase</keyword>
<evidence type="ECO:0000256" key="8">
    <source>
        <dbReference type="ARBA" id="ARBA00023180"/>
    </source>
</evidence>
<dbReference type="FunCoup" id="F7DTZ6">
    <property type="interactions" value="86"/>
</dbReference>
<evidence type="ECO:0000256" key="6">
    <source>
        <dbReference type="ARBA" id="ARBA00022729"/>
    </source>
</evidence>
<evidence type="ECO:0000313" key="13">
    <source>
        <dbReference type="Proteomes" id="UP000002280"/>
    </source>
</evidence>
<feature type="region of interest" description="Disordered" evidence="9">
    <location>
        <begin position="187"/>
        <end position="208"/>
    </location>
</feature>
<feature type="compositionally biased region" description="Basic and acidic residues" evidence="9">
    <location>
        <begin position="197"/>
        <end position="208"/>
    </location>
</feature>
<evidence type="ECO:0000313" key="12">
    <source>
        <dbReference type="Ensembl" id="ENSMODP00000004728.2"/>
    </source>
</evidence>
<dbReference type="GeneTree" id="ENSGT00390000012130"/>
<sequence>MGLHWAFIILSFAPLLMAQQPICASLTATIFNDTIIDQLSGKWYFIGSAIGYLPYKEETQIINSSFFYLIPNKTEDIYQGNEYNTIGDKCMYQEANLTIKRANGTLLKNESNQLHTGYVARTQDPNTFILYFFPMDRNLRSVFFSARTPEASEEQLKEFQEIAKCLGFQEEEIIYVDWSKDMCKELEKEHNQKKKKETKDVDKEKELS</sequence>
<evidence type="ECO:0000256" key="5">
    <source>
        <dbReference type="ARBA" id="ARBA00022525"/>
    </source>
</evidence>
<dbReference type="Pfam" id="PF00061">
    <property type="entry name" value="Lipocalin"/>
    <property type="match status" value="1"/>
</dbReference>
<evidence type="ECO:0000256" key="2">
    <source>
        <dbReference type="ARBA" id="ARBA00006889"/>
    </source>
</evidence>
<evidence type="ECO:0000256" key="10">
    <source>
        <dbReference type="SAM" id="SignalP"/>
    </source>
</evidence>
<dbReference type="STRING" id="13616.ENSMODP00000004728"/>